<protein>
    <recommendedName>
        <fullName evidence="1">P2X purinoreceptor 7 intracellular domain-containing protein</fullName>
    </recommendedName>
</protein>
<gene>
    <name evidence="2" type="ORF">g.37098</name>
</gene>
<dbReference type="InterPro" id="IPR046815">
    <property type="entry name" value="P2RX7_C"/>
</dbReference>
<feature type="domain" description="P2X purinoreceptor 7 intracellular" evidence="1">
    <location>
        <begin position="28"/>
        <end position="93"/>
    </location>
</feature>
<dbReference type="EMBL" id="GGMR01005073">
    <property type="protein sequence ID" value="MBY17692.1"/>
    <property type="molecule type" value="Transcribed_RNA"/>
</dbReference>
<dbReference type="PANTHER" id="PTHR36981:SF1">
    <property type="entry name" value="P2X PURINORECEPTOR 7 INTRACELLULAR DOMAIN-CONTAINING PROTEIN"/>
    <property type="match status" value="1"/>
</dbReference>
<dbReference type="PANTHER" id="PTHR36981">
    <property type="entry name" value="ZGC:195170"/>
    <property type="match status" value="1"/>
</dbReference>
<evidence type="ECO:0000313" key="2">
    <source>
        <dbReference type="EMBL" id="MBY17692.1"/>
    </source>
</evidence>
<proteinExistence type="predicted"/>
<organism evidence="2">
    <name type="scientific">Schizaphis graminum</name>
    <name type="common">Green bug aphid</name>
    <dbReference type="NCBI Taxonomy" id="13262"/>
    <lineage>
        <taxon>Eukaryota</taxon>
        <taxon>Metazoa</taxon>
        <taxon>Ecdysozoa</taxon>
        <taxon>Arthropoda</taxon>
        <taxon>Hexapoda</taxon>
        <taxon>Insecta</taxon>
        <taxon>Pterygota</taxon>
        <taxon>Neoptera</taxon>
        <taxon>Paraneoptera</taxon>
        <taxon>Hemiptera</taxon>
        <taxon>Sternorrhyncha</taxon>
        <taxon>Aphidomorpha</taxon>
        <taxon>Aphidoidea</taxon>
        <taxon>Aphididae</taxon>
        <taxon>Aphidini</taxon>
        <taxon>Schizaphis</taxon>
    </lineage>
</organism>
<dbReference type="Pfam" id="PF20478">
    <property type="entry name" value="P2RX7_C"/>
    <property type="match status" value="1"/>
</dbReference>
<sequence>MASVKPYQFEPDCINERDSNNFNENNDFEINVDNRSGKLNWCKCDQCVVMTTDQESVCCQESEKVKQVSGIVNCVTNNVLFNKLVLDKDVLNISRHKTILKSKKKTEKKSFM</sequence>
<name>A0A2S2NL67_SCHGA</name>
<accession>A0A2S2NL67</accession>
<reference evidence="2" key="1">
    <citation type="submission" date="2018-04" db="EMBL/GenBank/DDBJ databases">
        <title>Transcriptome of Schizaphis graminum biotype I.</title>
        <authorList>
            <person name="Scully E.D."/>
            <person name="Geib S.M."/>
            <person name="Palmer N.A."/>
            <person name="Koch K."/>
            <person name="Bradshaw J."/>
            <person name="Heng-Moss T."/>
            <person name="Sarath G."/>
        </authorList>
    </citation>
    <scope>NUCLEOTIDE SEQUENCE</scope>
</reference>
<dbReference type="AlphaFoldDB" id="A0A2S2NL67"/>
<evidence type="ECO:0000259" key="1">
    <source>
        <dbReference type="Pfam" id="PF20478"/>
    </source>
</evidence>